<protein>
    <submittedName>
        <fullName evidence="1">Uncharacterized protein</fullName>
    </submittedName>
</protein>
<reference evidence="1" key="1">
    <citation type="submission" date="2016-09" db="EMBL/GenBank/DDBJ databases">
        <authorList>
            <person name="Capua I."/>
            <person name="De Benedictis P."/>
            <person name="Joannis T."/>
            <person name="Lombin L.H."/>
            <person name="Cattoli G."/>
        </authorList>
    </citation>
    <scope>NUCLEOTIDE SEQUENCE</scope>
    <source>
        <strain evidence="1">B9</strain>
    </source>
</reference>
<dbReference type="EMBL" id="FMSH01000154">
    <property type="protein sequence ID" value="SCU75584.1"/>
    <property type="molecule type" value="Genomic_DNA"/>
</dbReference>
<proteinExistence type="predicted"/>
<accession>A0A1K0JK48</accession>
<gene>
    <name evidence="1" type="ORF">CNECB9_2370158</name>
</gene>
<organism evidence="1">
    <name type="scientific">Cupriavidus necator</name>
    <name type="common">Alcaligenes eutrophus</name>
    <name type="synonym">Ralstonia eutropha</name>
    <dbReference type="NCBI Taxonomy" id="106590"/>
    <lineage>
        <taxon>Bacteria</taxon>
        <taxon>Pseudomonadati</taxon>
        <taxon>Pseudomonadota</taxon>
        <taxon>Betaproteobacteria</taxon>
        <taxon>Burkholderiales</taxon>
        <taxon>Burkholderiaceae</taxon>
        <taxon>Cupriavidus</taxon>
    </lineage>
</organism>
<sequence length="94" mass="10023">MSALQQHHKTLNADGIGKCSVPMFNGGSPAGFCDADAYGERPYSPERMNYCTGQMARDDNRYNGYVPGLACPCHGGPVARVILAASQADKEKGE</sequence>
<evidence type="ECO:0000313" key="1">
    <source>
        <dbReference type="EMBL" id="SCU75584.1"/>
    </source>
</evidence>
<dbReference type="AlphaFoldDB" id="A0A1K0JK48"/>
<name>A0A1K0JK48_CUPNE</name>